<sequence>MHKAKKDLIRLATAGDPKAFYDLEIEQLCGQMNAAAQALLDYPERHSDLLSCLAALAETEDVEILLTPSTPQVPGQPKPQALVDARARVIHQVQRSIDGFQISAGFRWKWLLQVTSFGVSFLITGIGFSLSQPSVAKALETPWTRTQWITVVLVGLAGGFLAPIARDLIASLQKLRS</sequence>
<evidence type="ECO:0000256" key="1">
    <source>
        <dbReference type="SAM" id="Phobius"/>
    </source>
</evidence>
<comment type="caution">
    <text evidence="2">The sequence shown here is derived from an EMBL/GenBank/DDBJ whole genome shotgun (WGS) entry which is preliminary data.</text>
</comment>
<keyword evidence="1" id="KW-1133">Transmembrane helix</keyword>
<protein>
    <submittedName>
        <fullName evidence="2">Uncharacterized protein</fullName>
    </submittedName>
</protein>
<feature type="transmembrane region" description="Helical" evidence="1">
    <location>
        <begin position="148"/>
        <end position="169"/>
    </location>
</feature>
<keyword evidence="3" id="KW-1185">Reference proteome</keyword>
<name>A0A401JHV6_9PROT</name>
<reference evidence="2 3" key="1">
    <citation type="journal article" date="2019" name="Front. Microbiol.">
        <title>Genomes of Neutrophilic Sulfur-Oxidizing Chemolithoautotrophs Representing 9 Proteobacterial Species From 8 Genera.</title>
        <authorList>
            <person name="Watanabe T."/>
            <person name="Kojima H."/>
            <person name="Umezawa K."/>
            <person name="Hori C."/>
            <person name="Takasuka T.E."/>
            <person name="Kato Y."/>
            <person name="Fukui M."/>
        </authorList>
    </citation>
    <scope>NUCLEOTIDE SEQUENCE [LARGE SCALE GENOMIC DNA]</scope>
    <source>
        <strain evidence="2 3">TTN</strain>
    </source>
</reference>
<keyword evidence="1" id="KW-0472">Membrane</keyword>
<dbReference type="AlphaFoldDB" id="A0A401JHV6"/>
<feature type="transmembrane region" description="Helical" evidence="1">
    <location>
        <begin position="110"/>
        <end position="128"/>
    </location>
</feature>
<evidence type="ECO:0000313" key="2">
    <source>
        <dbReference type="EMBL" id="GBL47658.1"/>
    </source>
</evidence>
<keyword evidence="1" id="KW-0812">Transmembrane</keyword>
<accession>A0A401JHV6</accession>
<dbReference type="EMBL" id="BGOW01000059">
    <property type="protein sequence ID" value="GBL47658.1"/>
    <property type="molecule type" value="Genomic_DNA"/>
</dbReference>
<gene>
    <name evidence="2" type="ORF">SFMTTN_3500</name>
</gene>
<organism evidence="2 3">
    <name type="scientific">Sulfuriferula multivorans</name>
    <dbReference type="NCBI Taxonomy" id="1559896"/>
    <lineage>
        <taxon>Bacteria</taxon>
        <taxon>Pseudomonadati</taxon>
        <taxon>Pseudomonadota</taxon>
        <taxon>Betaproteobacteria</taxon>
        <taxon>Nitrosomonadales</taxon>
        <taxon>Sulfuricellaceae</taxon>
        <taxon>Sulfuriferula</taxon>
    </lineage>
</organism>
<proteinExistence type="predicted"/>
<dbReference type="Proteomes" id="UP000286806">
    <property type="component" value="Unassembled WGS sequence"/>
</dbReference>
<evidence type="ECO:0000313" key="3">
    <source>
        <dbReference type="Proteomes" id="UP000286806"/>
    </source>
</evidence>